<accession>A0A9N9PS43</accession>
<dbReference type="OrthoDB" id="3565130at2759"/>
<feature type="compositionally biased region" description="Polar residues" evidence="1">
    <location>
        <begin position="14"/>
        <end position="29"/>
    </location>
</feature>
<feature type="compositionally biased region" description="Low complexity" evidence="1">
    <location>
        <begin position="271"/>
        <end position="287"/>
    </location>
</feature>
<dbReference type="EMBL" id="CAJVRM010000065">
    <property type="protein sequence ID" value="CAG8973168.1"/>
    <property type="molecule type" value="Genomic_DNA"/>
</dbReference>
<feature type="region of interest" description="Disordered" evidence="1">
    <location>
        <begin position="461"/>
        <end position="492"/>
    </location>
</feature>
<feature type="region of interest" description="Disordered" evidence="1">
    <location>
        <begin position="896"/>
        <end position="966"/>
    </location>
</feature>
<feature type="compositionally biased region" description="Low complexity" evidence="1">
    <location>
        <begin position="475"/>
        <end position="492"/>
    </location>
</feature>
<organism evidence="2 3">
    <name type="scientific">Hymenoscyphus albidus</name>
    <dbReference type="NCBI Taxonomy" id="595503"/>
    <lineage>
        <taxon>Eukaryota</taxon>
        <taxon>Fungi</taxon>
        <taxon>Dikarya</taxon>
        <taxon>Ascomycota</taxon>
        <taxon>Pezizomycotina</taxon>
        <taxon>Leotiomycetes</taxon>
        <taxon>Helotiales</taxon>
        <taxon>Helotiaceae</taxon>
        <taxon>Hymenoscyphus</taxon>
    </lineage>
</organism>
<dbReference type="Proteomes" id="UP000701801">
    <property type="component" value="Unassembled WGS sequence"/>
</dbReference>
<feature type="region of interest" description="Disordered" evidence="1">
    <location>
        <begin position="1"/>
        <end position="31"/>
    </location>
</feature>
<evidence type="ECO:0000313" key="2">
    <source>
        <dbReference type="EMBL" id="CAG8973168.1"/>
    </source>
</evidence>
<gene>
    <name evidence="2" type="ORF">HYALB_00008760</name>
</gene>
<protein>
    <submittedName>
        <fullName evidence="2">Uncharacterized protein</fullName>
    </submittedName>
</protein>
<evidence type="ECO:0000313" key="3">
    <source>
        <dbReference type="Proteomes" id="UP000701801"/>
    </source>
</evidence>
<keyword evidence="3" id="KW-1185">Reference proteome</keyword>
<dbReference type="AlphaFoldDB" id="A0A9N9PS43"/>
<reference evidence="2" key="1">
    <citation type="submission" date="2021-07" db="EMBL/GenBank/DDBJ databases">
        <authorList>
            <person name="Durling M."/>
        </authorList>
    </citation>
    <scope>NUCLEOTIDE SEQUENCE</scope>
</reference>
<sequence>MASHSKLSRADSATEGNINLSSCSSSDTSVEPFPVFDPSVGTYNEFEPQVFSSRQGLNVNEHTAVFEREPEIYESQVVALHEPAAPRQQPQLDQPVDFNNNHYTGTHGGTGFVPTVIQTPLANATPPMNFERTTGRPLGDPVVFQNYYYTGPHRGTDFRPRVTFTPFADAPPPVNTYRIFGPALGQPVGFGNNHYTGPNRGTGFRPNVTFTPFADARPPVHTFRTFGRPVSEAANSPSRLNPATPAFVPRASQNPGAHFNHPRPVNNISLSNMTPNSAPAPNSSHASHVHYPNQNFDQCGHPYTQYGLVANPNRNLAHHAGPAPNYGPVAIPNRNLAHHAGPSSGYPFGMNPNDNFNRNVDHLAGPSSSYPPEVNPTDNFNYNVSQFAGPSSNHYPGVNPNENFIHNVDNFGGPSSGYIHVANSNHNSGRLVGPSSSHGPVANLHQNLNHNVGYFGNTASNPGPLLNPNHNFDHPANTASSSAPPPTNLNSSHGPLVRLAMLPNPFNMLASSSRSSGNDEFYFKDMVPTAPRAMRLKRCDNCQHMHREMDRCHGKPHRLENHSMSLVPSGHPQVRSYFTRKDKKLKDIVITHDGIYYNAIRIEEIHLPNGKVDRKEFNEFDPENGYDFLEALAKMTESERAQFFQDKYAEIVIGGPYLNAMEDDTEGIADYFKENEKMDTPAAAKFFASLAADPTGNAKGKGKEVTPVTVDFIPLSVLDNVEKLGLDFKQNVRNLFVRIIFPPRENQMFRPFSHPFIDHPALAEAHIFRDDRGALDTGSTPIFWHLTQLVWALNDFTSIGNLNITLETPASGNKPITLDELDHVLPFYDLESFSRWQVWYTHNWMTHPERVSAWPMEQLASEWLKICLQRDMWHYKENATYIRRSQFAPPVVARAPAQGAPFSSGSAPRRGAAGGGEGPAGRDVLPPCRGGHHPRGPPAQCGGLGRRGGSARGGPRRGGSGGGRRR</sequence>
<name>A0A9N9PS43_9HELO</name>
<comment type="caution">
    <text evidence="2">The sequence shown here is derived from an EMBL/GenBank/DDBJ whole genome shotgun (WGS) entry which is preliminary data.</text>
</comment>
<evidence type="ECO:0000256" key="1">
    <source>
        <dbReference type="SAM" id="MobiDB-lite"/>
    </source>
</evidence>
<feature type="region of interest" description="Disordered" evidence="1">
    <location>
        <begin position="268"/>
        <end position="287"/>
    </location>
</feature>
<proteinExistence type="predicted"/>
<feature type="compositionally biased region" description="Gly residues" evidence="1">
    <location>
        <begin position="942"/>
        <end position="966"/>
    </location>
</feature>